<dbReference type="RefSeq" id="WP_094013476.1">
    <property type="nucleotide sequence ID" value="NZ_NMQW01000002.1"/>
</dbReference>
<dbReference type="GO" id="GO:0000976">
    <property type="term" value="F:transcription cis-regulatory region binding"/>
    <property type="evidence" value="ECO:0007669"/>
    <property type="project" value="TreeGrafter"/>
</dbReference>
<name>A0A229UZ51_9BACL</name>
<keyword evidence="9" id="KW-1185">Reference proteome</keyword>
<dbReference type="InterPro" id="IPR001647">
    <property type="entry name" value="HTH_TetR"/>
</dbReference>
<dbReference type="InterPro" id="IPR036271">
    <property type="entry name" value="Tet_transcr_reg_TetR-rel_C_sf"/>
</dbReference>
<dbReference type="GO" id="GO:0045892">
    <property type="term" value="P:negative regulation of DNA-templated transcription"/>
    <property type="evidence" value="ECO:0007669"/>
    <property type="project" value="InterPro"/>
</dbReference>
<keyword evidence="4" id="KW-0804">Transcription</keyword>
<dbReference type="PRINTS" id="PR00400">
    <property type="entry name" value="TETREPRESSOR"/>
</dbReference>
<organism evidence="8 9">
    <name type="scientific">Paenibacillus rigui</name>
    <dbReference type="NCBI Taxonomy" id="554312"/>
    <lineage>
        <taxon>Bacteria</taxon>
        <taxon>Bacillati</taxon>
        <taxon>Bacillota</taxon>
        <taxon>Bacilli</taxon>
        <taxon>Bacillales</taxon>
        <taxon>Paenibacillaceae</taxon>
        <taxon>Paenibacillus</taxon>
    </lineage>
</organism>
<dbReference type="InterPro" id="IPR050109">
    <property type="entry name" value="HTH-type_TetR-like_transc_reg"/>
</dbReference>
<comment type="caution">
    <text evidence="8">The sequence shown here is derived from an EMBL/GenBank/DDBJ whole genome shotgun (WGS) entry which is preliminary data.</text>
</comment>
<dbReference type="InterPro" id="IPR004111">
    <property type="entry name" value="Repressor_TetR_C"/>
</dbReference>
<protein>
    <submittedName>
        <fullName evidence="8">TetR family transcriptional regulator</fullName>
    </submittedName>
</protein>
<dbReference type="Proteomes" id="UP000215509">
    <property type="component" value="Unassembled WGS sequence"/>
</dbReference>
<dbReference type="Pfam" id="PF02909">
    <property type="entry name" value="TetR_C_1"/>
    <property type="match status" value="1"/>
</dbReference>
<dbReference type="SUPFAM" id="SSF46689">
    <property type="entry name" value="Homeodomain-like"/>
    <property type="match status" value="1"/>
</dbReference>
<keyword evidence="2" id="KW-0805">Transcription regulation</keyword>
<evidence type="ECO:0000313" key="8">
    <source>
        <dbReference type="EMBL" id="OXM88229.1"/>
    </source>
</evidence>
<dbReference type="PANTHER" id="PTHR30055:SF151">
    <property type="entry name" value="TRANSCRIPTIONAL REGULATORY PROTEIN"/>
    <property type="match status" value="1"/>
</dbReference>
<feature type="domain" description="HTH tetR-type" evidence="7">
    <location>
        <begin position="24"/>
        <end position="84"/>
    </location>
</feature>
<keyword evidence="1" id="KW-0678">Repressor</keyword>
<gene>
    <name evidence="8" type="ORF">CF651_03825</name>
</gene>
<evidence type="ECO:0000256" key="3">
    <source>
        <dbReference type="ARBA" id="ARBA00023125"/>
    </source>
</evidence>
<evidence type="ECO:0000256" key="5">
    <source>
        <dbReference type="PROSITE-ProRule" id="PRU00335"/>
    </source>
</evidence>
<dbReference type="Gene3D" id="1.10.10.60">
    <property type="entry name" value="Homeodomain-like"/>
    <property type="match status" value="1"/>
</dbReference>
<evidence type="ECO:0000256" key="1">
    <source>
        <dbReference type="ARBA" id="ARBA00022491"/>
    </source>
</evidence>
<dbReference type="PROSITE" id="PS50977">
    <property type="entry name" value="HTH_TETR_2"/>
    <property type="match status" value="1"/>
</dbReference>
<sequence length="250" mass="28723">MARRRIHQSTDDTYKGQSEPLHTPLDRQRIVSAVLDMLQAEGIEGIRMRKIADALGVKAAALYYHVKDKEQLLHLLAEQISSEVAFPDAQLSWQEQLRQWALNFRRTLQQYRDAGHIMEATIAASPRRLAHIEFLFRLLSEAGFQDPNIPWLASMVKSYVLGFVQEETRLTDRANRGEINLEELGKHYSEQFQSLPSELYPHMARLAVYTTSIEWDREFEFGLSVLLEGFEAKLLQASGSHRGRAAMIQK</sequence>
<keyword evidence="3 5" id="KW-0238">DNA-binding</keyword>
<dbReference type="PANTHER" id="PTHR30055">
    <property type="entry name" value="HTH-TYPE TRANSCRIPTIONAL REGULATOR RUTR"/>
    <property type="match status" value="1"/>
</dbReference>
<evidence type="ECO:0000256" key="2">
    <source>
        <dbReference type="ARBA" id="ARBA00023015"/>
    </source>
</evidence>
<dbReference type="InterPro" id="IPR009057">
    <property type="entry name" value="Homeodomain-like_sf"/>
</dbReference>
<feature type="region of interest" description="Disordered" evidence="6">
    <location>
        <begin position="1"/>
        <end position="22"/>
    </location>
</feature>
<accession>A0A229UZ51</accession>
<evidence type="ECO:0000313" key="9">
    <source>
        <dbReference type="Proteomes" id="UP000215509"/>
    </source>
</evidence>
<dbReference type="AlphaFoldDB" id="A0A229UZ51"/>
<dbReference type="GO" id="GO:0046677">
    <property type="term" value="P:response to antibiotic"/>
    <property type="evidence" value="ECO:0007669"/>
    <property type="project" value="InterPro"/>
</dbReference>
<dbReference type="PRINTS" id="PR00455">
    <property type="entry name" value="HTHTETR"/>
</dbReference>
<dbReference type="Gene3D" id="1.10.357.10">
    <property type="entry name" value="Tetracycline Repressor, domain 2"/>
    <property type="match status" value="1"/>
</dbReference>
<proteinExistence type="predicted"/>
<evidence type="ECO:0000256" key="4">
    <source>
        <dbReference type="ARBA" id="ARBA00023163"/>
    </source>
</evidence>
<dbReference type="Pfam" id="PF00440">
    <property type="entry name" value="TetR_N"/>
    <property type="match status" value="1"/>
</dbReference>
<evidence type="ECO:0000256" key="6">
    <source>
        <dbReference type="SAM" id="MobiDB-lite"/>
    </source>
</evidence>
<dbReference type="SUPFAM" id="SSF48498">
    <property type="entry name" value="Tetracyclin repressor-like, C-terminal domain"/>
    <property type="match status" value="1"/>
</dbReference>
<dbReference type="OrthoDB" id="166040at2"/>
<evidence type="ECO:0000259" key="7">
    <source>
        <dbReference type="PROSITE" id="PS50977"/>
    </source>
</evidence>
<reference evidence="8 9" key="1">
    <citation type="submission" date="2017-07" db="EMBL/GenBank/DDBJ databases">
        <title>Genome sequencing and assembly of Paenibacillus rigui.</title>
        <authorList>
            <person name="Mayilraj S."/>
        </authorList>
    </citation>
    <scope>NUCLEOTIDE SEQUENCE [LARGE SCALE GENOMIC DNA]</scope>
    <source>
        <strain evidence="8 9">JCM 16352</strain>
    </source>
</reference>
<feature type="DNA-binding region" description="H-T-H motif" evidence="5">
    <location>
        <begin position="47"/>
        <end position="66"/>
    </location>
</feature>
<dbReference type="InterPro" id="IPR003012">
    <property type="entry name" value="Tet_transcr_reg_TetR"/>
</dbReference>
<dbReference type="EMBL" id="NMQW01000002">
    <property type="protein sequence ID" value="OXM88229.1"/>
    <property type="molecule type" value="Genomic_DNA"/>
</dbReference>
<dbReference type="GO" id="GO:0003700">
    <property type="term" value="F:DNA-binding transcription factor activity"/>
    <property type="evidence" value="ECO:0007669"/>
    <property type="project" value="TreeGrafter"/>
</dbReference>